<evidence type="ECO:0000256" key="2">
    <source>
        <dbReference type="SAM" id="Phobius"/>
    </source>
</evidence>
<evidence type="ECO:0000313" key="4">
    <source>
        <dbReference type="Proteomes" id="UP001212997"/>
    </source>
</evidence>
<name>A0AAD5YGN5_9APHY</name>
<organism evidence="3 4">
    <name type="scientific">Meripilus lineatus</name>
    <dbReference type="NCBI Taxonomy" id="2056292"/>
    <lineage>
        <taxon>Eukaryota</taxon>
        <taxon>Fungi</taxon>
        <taxon>Dikarya</taxon>
        <taxon>Basidiomycota</taxon>
        <taxon>Agaricomycotina</taxon>
        <taxon>Agaricomycetes</taxon>
        <taxon>Polyporales</taxon>
        <taxon>Meripilaceae</taxon>
        <taxon>Meripilus</taxon>
    </lineage>
</organism>
<feature type="transmembrane region" description="Helical" evidence="2">
    <location>
        <begin position="7"/>
        <end position="24"/>
    </location>
</feature>
<keyword evidence="2" id="KW-0472">Membrane</keyword>
<gene>
    <name evidence="3" type="ORF">NLI96_g8037</name>
</gene>
<evidence type="ECO:0000313" key="3">
    <source>
        <dbReference type="EMBL" id="KAJ3480888.1"/>
    </source>
</evidence>
<dbReference type="Proteomes" id="UP001212997">
    <property type="component" value="Unassembled WGS sequence"/>
</dbReference>
<keyword evidence="2" id="KW-0812">Transmembrane</keyword>
<feature type="transmembrane region" description="Helical" evidence="2">
    <location>
        <begin position="36"/>
        <end position="56"/>
    </location>
</feature>
<feature type="region of interest" description="Disordered" evidence="1">
    <location>
        <begin position="105"/>
        <end position="140"/>
    </location>
</feature>
<comment type="caution">
    <text evidence="3">The sequence shown here is derived from an EMBL/GenBank/DDBJ whole genome shotgun (WGS) entry which is preliminary data.</text>
</comment>
<feature type="compositionally biased region" description="Basic and acidic residues" evidence="1">
    <location>
        <begin position="123"/>
        <end position="140"/>
    </location>
</feature>
<sequence>MAHQARYTSYGLLLVYYIATITNLRDNLSIFHNDYWVAPTHFIDTVSAILVARFILGLRSHDLPKSNVPGEFPSLVDQSTWKSRLVFLNKIKSIDFAGVLGGDLDHGEDDIEDPDEQSGSTETRNEPEGEISESIRSEAV</sequence>
<proteinExistence type="predicted"/>
<dbReference type="AlphaFoldDB" id="A0AAD5YGN5"/>
<feature type="compositionally biased region" description="Acidic residues" evidence="1">
    <location>
        <begin position="106"/>
        <end position="116"/>
    </location>
</feature>
<keyword evidence="2" id="KW-1133">Transmembrane helix</keyword>
<protein>
    <submittedName>
        <fullName evidence="3">Uncharacterized protein</fullName>
    </submittedName>
</protein>
<dbReference type="EMBL" id="JANAWD010000350">
    <property type="protein sequence ID" value="KAJ3480888.1"/>
    <property type="molecule type" value="Genomic_DNA"/>
</dbReference>
<accession>A0AAD5YGN5</accession>
<keyword evidence="4" id="KW-1185">Reference proteome</keyword>
<reference evidence="3" key="1">
    <citation type="submission" date="2022-07" db="EMBL/GenBank/DDBJ databases">
        <title>Genome Sequence of Physisporinus lineatus.</title>
        <authorList>
            <person name="Buettner E."/>
        </authorList>
    </citation>
    <scope>NUCLEOTIDE SEQUENCE</scope>
    <source>
        <strain evidence="3">VT162</strain>
    </source>
</reference>
<evidence type="ECO:0000256" key="1">
    <source>
        <dbReference type="SAM" id="MobiDB-lite"/>
    </source>
</evidence>